<protein>
    <submittedName>
        <fullName evidence="2">Uncharacterized protein</fullName>
    </submittedName>
</protein>
<feature type="compositionally biased region" description="Basic and acidic residues" evidence="1">
    <location>
        <begin position="1"/>
        <end position="50"/>
    </location>
</feature>
<proteinExistence type="predicted"/>
<accession>A0ABC9WGH7</accession>
<evidence type="ECO:0000313" key="2">
    <source>
        <dbReference type="EMBL" id="GAB0183924.1"/>
    </source>
</evidence>
<reference evidence="2 3" key="1">
    <citation type="submission" date="2024-06" db="EMBL/GenBank/DDBJ databases">
        <title>The draft genome of Grus japonensis, version 3.</title>
        <authorList>
            <person name="Nabeshima K."/>
            <person name="Suzuki S."/>
            <person name="Onuma M."/>
        </authorList>
    </citation>
    <scope>NUCLEOTIDE SEQUENCE [LARGE SCALE GENOMIC DNA]</scope>
    <source>
        <strain evidence="2 3">451A</strain>
    </source>
</reference>
<organism evidence="2 3">
    <name type="scientific">Grus japonensis</name>
    <name type="common">Japanese crane</name>
    <name type="synonym">Red-crowned crane</name>
    <dbReference type="NCBI Taxonomy" id="30415"/>
    <lineage>
        <taxon>Eukaryota</taxon>
        <taxon>Metazoa</taxon>
        <taxon>Chordata</taxon>
        <taxon>Craniata</taxon>
        <taxon>Vertebrata</taxon>
        <taxon>Euteleostomi</taxon>
        <taxon>Archelosauria</taxon>
        <taxon>Archosauria</taxon>
        <taxon>Dinosauria</taxon>
        <taxon>Saurischia</taxon>
        <taxon>Theropoda</taxon>
        <taxon>Coelurosauria</taxon>
        <taxon>Aves</taxon>
        <taxon>Neognathae</taxon>
        <taxon>Neoaves</taxon>
        <taxon>Gruiformes</taxon>
        <taxon>Gruidae</taxon>
        <taxon>Grus</taxon>
    </lineage>
</organism>
<comment type="caution">
    <text evidence="2">The sequence shown here is derived from an EMBL/GenBank/DDBJ whole genome shotgun (WGS) entry which is preliminary data.</text>
</comment>
<dbReference type="AlphaFoldDB" id="A0ABC9WGH7"/>
<gene>
    <name evidence="2" type="ORF">GRJ2_000857700</name>
</gene>
<dbReference type="EMBL" id="BAAFJT010000002">
    <property type="protein sequence ID" value="GAB0183924.1"/>
    <property type="molecule type" value="Genomic_DNA"/>
</dbReference>
<evidence type="ECO:0000313" key="3">
    <source>
        <dbReference type="Proteomes" id="UP001623348"/>
    </source>
</evidence>
<feature type="region of interest" description="Disordered" evidence="1">
    <location>
        <begin position="1"/>
        <end position="63"/>
    </location>
</feature>
<dbReference type="Proteomes" id="UP001623348">
    <property type="component" value="Unassembled WGS sequence"/>
</dbReference>
<name>A0ABC9WGH7_GRUJA</name>
<keyword evidence="3" id="KW-1185">Reference proteome</keyword>
<evidence type="ECO:0000256" key="1">
    <source>
        <dbReference type="SAM" id="MobiDB-lite"/>
    </source>
</evidence>
<sequence length="80" mass="10071">MPGRNEEMEKRREEKRREERREEKRREEKRREEKRREEKRREEKRREEGRITPCKRSKLEAGPTHLMAVMQLHSAYEPPD</sequence>